<dbReference type="PANTHER" id="PTHR11474">
    <property type="entry name" value="TYROSINASE FAMILY MEMBER"/>
    <property type="match status" value="1"/>
</dbReference>
<evidence type="ECO:0000313" key="5">
    <source>
        <dbReference type="EMBL" id="MVT09309.1"/>
    </source>
</evidence>
<feature type="domain" description="Tyrosinase copper-binding" evidence="4">
    <location>
        <begin position="312"/>
        <end position="323"/>
    </location>
</feature>
<dbReference type="EMBL" id="WRXN01000005">
    <property type="protein sequence ID" value="MVT09309.1"/>
    <property type="molecule type" value="Genomic_DNA"/>
</dbReference>
<organism evidence="5 6">
    <name type="scientific">Chitinophaga tropicalis</name>
    <dbReference type="NCBI Taxonomy" id="2683588"/>
    <lineage>
        <taxon>Bacteria</taxon>
        <taxon>Pseudomonadati</taxon>
        <taxon>Bacteroidota</taxon>
        <taxon>Chitinophagia</taxon>
        <taxon>Chitinophagales</taxon>
        <taxon>Chitinophagaceae</taxon>
        <taxon>Chitinophaga</taxon>
    </lineage>
</organism>
<dbReference type="InterPro" id="IPR050316">
    <property type="entry name" value="Tyrosinase/Hemocyanin"/>
</dbReference>
<dbReference type="RefSeq" id="WP_157306738.1">
    <property type="nucleotide sequence ID" value="NZ_WRXN01000005.1"/>
</dbReference>
<dbReference type="SUPFAM" id="SSF48056">
    <property type="entry name" value="Di-copper centre-containing domain"/>
    <property type="match status" value="1"/>
</dbReference>
<proteinExistence type="predicted"/>
<dbReference type="PROSITE" id="PS00498">
    <property type="entry name" value="TYROSINASE_2"/>
    <property type="match status" value="1"/>
</dbReference>
<dbReference type="PANTHER" id="PTHR11474:SF76">
    <property type="entry name" value="SHKT DOMAIN-CONTAINING PROTEIN"/>
    <property type="match status" value="1"/>
</dbReference>
<accession>A0A7K1U4P8</accession>
<dbReference type="GO" id="GO:0046872">
    <property type="term" value="F:metal ion binding"/>
    <property type="evidence" value="ECO:0007669"/>
    <property type="project" value="UniProtKB-KW"/>
</dbReference>
<dbReference type="Gene3D" id="1.10.1280.10">
    <property type="entry name" value="Di-copper center containing domain from catechol oxidase"/>
    <property type="match status" value="1"/>
</dbReference>
<evidence type="ECO:0000256" key="1">
    <source>
        <dbReference type="ARBA" id="ARBA00022723"/>
    </source>
</evidence>
<keyword evidence="2" id="KW-0186">Copper</keyword>
<evidence type="ECO:0000313" key="6">
    <source>
        <dbReference type="Proteomes" id="UP000461730"/>
    </source>
</evidence>
<comment type="caution">
    <text evidence="5">The sequence shown here is derived from an EMBL/GenBank/DDBJ whole genome shotgun (WGS) entry which is preliminary data.</text>
</comment>
<name>A0A7K1U4P8_9BACT</name>
<dbReference type="PROSITE" id="PS00497">
    <property type="entry name" value="TYROSINASE_1"/>
    <property type="match status" value="1"/>
</dbReference>
<dbReference type="InterPro" id="IPR002227">
    <property type="entry name" value="Tyrosinase_Cu-bd"/>
</dbReference>
<dbReference type="Proteomes" id="UP000461730">
    <property type="component" value="Unassembled WGS sequence"/>
</dbReference>
<dbReference type="InterPro" id="IPR008922">
    <property type="entry name" value="Di-copper_centre_dom_sf"/>
</dbReference>
<gene>
    <name evidence="5" type="ORF">GO493_13650</name>
</gene>
<keyword evidence="6" id="KW-1185">Reference proteome</keyword>
<reference evidence="5 6" key="1">
    <citation type="submission" date="2019-12" db="EMBL/GenBank/DDBJ databases">
        <title>Chitinophaga sp. strain ysch24 (GDMCC 1.1355), whole genome shotgun sequence.</title>
        <authorList>
            <person name="Zhang X."/>
        </authorList>
    </citation>
    <scope>NUCLEOTIDE SEQUENCE [LARGE SCALE GENOMIC DNA]</scope>
    <source>
        <strain evidence="6">ysch24</strain>
    </source>
</reference>
<dbReference type="GO" id="GO:0016491">
    <property type="term" value="F:oxidoreductase activity"/>
    <property type="evidence" value="ECO:0007669"/>
    <property type="project" value="InterPro"/>
</dbReference>
<feature type="domain" description="Tyrosinase copper-binding" evidence="3">
    <location>
        <begin position="78"/>
        <end position="95"/>
    </location>
</feature>
<dbReference type="AlphaFoldDB" id="A0A7K1U4P8"/>
<evidence type="ECO:0000259" key="4">
    <source>
        <dbReference type="PROSITE" id="PS00498"/>
    </source>
</evidence>
<evidence type="ECO:0000256" key="2">
    <source>
        <dbReference type="ARBA" id="ARBA00023008"/>
    </source>
</evidence>
<protein>
    <submittedName>
        <fullName evidence="5">Tyrosinase family protein</fullName>
    </submittedName>
</protein>
<dbReference type="Pfam" id="PF00264">
    <property type="entry name" value="Tyrosinase"/>
    <property type="match status" value="1"/>
</dbReference>
<dbReference type="PRINTS" id="PR00092">
    <property type="entry name" value="TYROSINASE"/>
</dbReference>
<evidence type="ECO:0000259" key="3">
    <source>
        <dbReference type="PROSITE" id="PS00497"/>
    </source>
</evidence>
<keyword evidence="1" id="KW-0479">Metal-binding</keyword>
<sequence>MANKQTNPRVRRSIRELEDMYTRGDKAPLENLMRAWKGIKELPVNDPNSFFIVGGYHGEPFRGPGSTDDKYWGGYCNHNNVLFPTWHRACLLRLEDALRSIRGCENVTLPYWDETEYDSISKGIPWSLTQEKVSLDGQMIDNPIRSYRFQVAINDDVQGDQSLYSKPQGTDTVRYPYSGLVGTPEDRKKSEEHNKQFNANQGTEHLNDNVKGWLNKTITLPDIAARLRLGGVHVLYALCRDAPNYTVFSNNTSAAQWNKEHPSQPAVVSLEAPHNDIHLAVGGFNIPGAAHDYSPIPGANGDMGENDTAAFDPIFFFHHCNVDRMFWIWQKKHQSTNSLTIMEGYPGTRTTDDDNVPSVGFQPGQLLTIDSPLEPFINPQTGVFYTSRECVNIEEQLGYTYTVGSLDLIKWMHGEDKAGEEELSTKKLRVSNINRGNVFGSFVITAYATVDGQEHYIGHHSVLSRWNVLGCENCRAHLTAEAYFNLDKVADKSPDLSNYRIEITGREVTQSVLNAAIADKTIEMEIF</sequence>